<feature type="transmembrane region" description="Helical" evidence="2">
    <location>
        <begin position="39"/>
        <end position="59"/>
    </location>
</feature>
<dbReference type="EMBL" id="PDJD01000001">
    <property type="protein sequence ID" value="PFG19490.1"/>
    <property type="molecule type" value="Genomic_DNA"/>
</dbReference>
<keyword evidence="2" id="KW-0472">Membrane</keyword>
<keyword evidence="2" id="KW-1133">Transmembrane helix</keyword>
<feature type="compositionally biased region" description="Basic and acidic residues" evidence="1">
    <location>
        <begin position="228"/>
        <end position="242"/>
    </location>
</feature>
<keyword evidence="4" id="KW-1185">Reference proteome</keyword>
<keyword evidence="2" id="KW-0812">Transmembrane</keyword>
<comment type="caution">
    <text evidence="3">The sequence shown here is derived from an EMBL/GenBank/DDBJ whole genome shotgun (WGS) entry which is preliminary data.</text>
</comment>
<dbReference type="OrthoDB" id="8479889at2"/>
<feature type="transmembrane region" description="Helical" evidence="2">
    <location>
        <begin position="65"/>
        <end position="84"/>
    </location>
</feature>
<organism evidence="3 4">
    <name type="scientific">Serinibacter salmoneus</name>
    <dbReference type="NCBI Taxonomy" id="556530"/>
    <lineage>
        <taxon>Bacteria</taxon>
        <taxon>Bacillati</taxon>
        <taxon>Actinomycetota</taxon>
        <taxon>Actinomycetes</taxon>
        <taxon>Micrococcales</taxon>
        <taxon>Beutenbergiaceae</taxon>
        <taxon>Serinibacter</taxon>
    </lineage>
</organism>
<dbReference type="Pfam" id="PF13829">
    <property type="entry name" value="DUF4191"/>
    <property type="match status" value="1"/>
</dbReference>
<gene>
    <name evidence="3" type="ORF">ATL40_1054</name>
</gene>
<dbReference type="RefSeq" id="WP_098468603.1">
    <property type="nucleotide sequence ID" value="NZ_PDJD01000001.1"/>
</dbReference>
<name>A0A2A9D0X0_9MICO</name>
<accession>A0A2A9D0X0</accession>
<evidence type="ECO:0000313" key="3">
    <source>
        <dbReference type="EMBL" id="PFG19490.1"/>
    </source>
</evidence>
<feature type="region of interest" description="Disordered" evidence="1">
    <location>
        <begin position="222"/>
        <end position="242"/>
    </location>
</feature>
<dbReference type="InterPro" id="IPR025445">
    <property type="entry name" value="DUF4191"/>
</dbReference>
<evidence type="ECO:0000313" key="4">
    <source>
        <dbReference type="Proteomes" id="UP000224915"/>
    </source>
</evidence>
<sequence>MARNSGNETTAPKVKKRRWYHQVWDVFQMTRKADPSVPWIMLAILLVTVAVGWVAGMLINPGVTWYFLIVSFPIGILIATIFLSRRAERAAYSRIEGQPGAVSAALGTIRRGWNIEEEPIAIDARTQAMVFRAVGRPGVVLVAEGGNRGAQHRLLESERKRVNRIIPEVSVSLVQCGREEGQVPLPKLANAVRKQKSERRLTSAEITEVNKRLRALHTARMPVPKGVDPTRMRPDRKAMRGR</sequence>
<evidence type="ECO:0000256" key="1">
    <source>
        <dbReference type="SAM" id="MobiDB-lite"/>
    </source>
</evidence>
<reference evidence="3 4" key="1">
    <citation type="submission" date="2017-10" db="EMBL/GenBank/DDBJ databases">
        <title>Sequencing the genomes of 1000 actinobacteria strains.</title>
        <authorList>
            <person name="Klenk H.-P."/>
        </authorList>
    </citation>
    <scope>NUCLEOTIDE SEQUENCE [LARGE SCALE GENOMIC DNA]</scope>
    <source>
        <strain evidence="3 4">DSM 21801</strain>
    </source>
</reference>
<dbReference type="Proteomes" id="UP000224915">
    <property type="component" value="Unassembled WGS sequence"/>
</dbReference>
<proteinExistence type="predicted"/>
<evidence type="ECO:0000256" key="2">
    <source>
        <dbReference type="SAM" id="Phobius"/>
    </source>
</evidence>
<protein>
    <submittedName>
        <fullName evidence="3">Uncharacterized protein DUF4191</fullName>
    </submittedName>
</protein>
<dbReference type="AlphaFoldDB" id="A0A2A9D0X0"/>